<dbReference type="EMBL" id="JGYS01000006">
    <property type="protein sequence ID" value="KFI55210.1"/>
    <property type="molecule type" value="Genomic_DNA"/>
</dbReference>
<dbReference type="InterPro" id="IPR023631">
    <property type="entry name" value="Amidase_dom"/>
</dbReference>
<dbReference type="InterPro" id="IPR024507">
    <property type="entry name" value="AtzH-like"/>
</dbReference>
<evidence type="ECO:0000259" key="1">
    <source>
        <dbReference type="Pfam" id="PF01425"/>
    </source>
</evidence>
<dbReference type="Proteomes" id="UP000029072">
    <property type="component" value="Unassembled WGS sequence"/>
</dbReference>
<dbReference type="GO" id="GO:0004040">
    <property type="term" value="F:amidase activity"/>
    <property type="evidence" value="ECO:0007669"/>
    <property type="project" value="UniProtKB-EC"/>
</dbReference>
<evidence type="ECO:0000313" key="2">
    <source>
        <dbReference type="EMBL" id="KFI55210.1"/>
    </source>
</evidence>
<keyword evidence="2" id="KW-0378">Hydrolase</keyword>
<dbReference type="AlphaFoldDB" id="A0A087A8W0"/>
<dbReference type="RefSeq" id="WP_052119018.1">
    <property type="nucleotide sequence ID" value="NZ_JDUV01000003.1"/>
</dbReference>
<dbReference type="SUPFAM" id="SSF75304">
    <property type="entry name" value="Amidase signature (AS) enzymes"/>
    <property type="match status" value="1"/>
</dbReference>
<keyword evidence="2" id="KW-0808">Transferase</keyword>
<dbReference type="Gene3D" id="3.90.1300.10">
    <property type="entry name" value="Amidase signature (AS) domain"/>
    <property type="match status" value="1"/>
</dbReference>
<evidence type="ECO:0000313" key="3">
    <source>
        <dbReference type="Proteomes" id="UP000029072"/>
    </source>
</evidence>
<dbReference type="eggNOG" id="COG0154">
    <property type="taxonomic scope" value="Bacteria"/>
</dbReference>
<protein>
    <submittedName>
        <fullName evidence="2">Aspartyl/glutamyl-tRNA(Asn/Gln) amidotransferase subunit A</fullName>
        <ecNumber evidence="2">3.5.1.4</ecNumber>
    </submittedName>
</protein>
<dbReference type="SUPFAM" id="SSF54427">
    <property type="entry name" value="NTF2-like"/>
    <property type="match status" value="1"/>
</dbReference>
<dbReference type="Pfam" id="PF01425">
    <property type="entry name" value="Amidase"/>
    <property type="match status" value="1"/>
</dbReference>
<dbReference type="Pfam" id="PF11533">
    <property type="entry name" value="AtzH-like"/>
    <property type="match status" value="1"/>
</dbReference>
<proteinExistence type="predicted"/>
<dbReference type="PANTHER" id="PTHR46310">
    <property type="entry name" value="AMIDASE 1"/>
    <property type="match status" value="1"/>
</dbReference>
<accession>A0A087A8W0</accession>
<dbReference type="STRING" id="1437609.BCAL_1226"/>
<dbReference type="Gene3D" id="3.10.450.50">
    <property type="match status" value="1"/>
</dbReference>
<dbReference type="GO" id="GO:0016740">
    <property type="term" value="F:transferase activity"/>
    <property type="evidence" value="ECO:0007669"/>
    <property type="project" value="UniProtKB-KW"/>
</dbReference>
<dbReference type="InterPro" id="IPR036928">
    <property type="entry name" value="AS_sf"/>
</dbReference>
<sequence length="551" mass="58499">MAISASKATSAPAFDNAETLDPALRTAIERYERALMANDTDTLSELFADNPDDIPVVRSDGAGMRVGHNAITAFRAKRGGAPARRLHRRVARQLDADNAVVVSEFDKVAGGKVIQTQVWMRIHGEAAGTAGAQDTRRGARDASGVPGAWRIVAAHLTYPAPALDRRVWRVAGTPLMPAAKQGPLSGMGVAVKDLYAVAGQRIGAGNPDFLADSPVCETNADAVDMLRDAGASIVGIAQTDEFAYSLAGANVHYGTPPNPKAPDRISGGSSSGPASAVALGQAQIGLGTDTAGSIRIPASYQGLWGIRTTHDRISRRGIHPLSDSFDTVGWMTRDAQTLGFVARALMPDRESGDAIDGLAIATDLDPLAEHDVREAFEAFRDMALRKSGKQVDNAGITPNMLDELLAIFQVVRGFEAWRANGAWISRHWDSPAPEIAERFRHDATIGEDDYRRGRTRLEQARTLVRGIIGRHALLIPSASSVAPFLVNNGDVTMVEHARAQTLRLTSIAGVGGLPAVNIPLETADGLPCGACLIGPAGSDKTLIELAKELYR</sequence>
<dbReference type="OrthoDB" id="182039at2"/>
<comment type="caution">
    <text evidence="2">The sequence shown here is derived from an EMBL/GenBank/DDBJ whole genome shotgun (WGS) entry which is preliminary data.</text>
</comment>
<dbReference type="InterPro" id="IPR020556">
    <property type="entry name" value="Amidase_CS"/>
</dbReference>
<feature type="domain" description="Amidase" evidence="1">
    <location>
        <begin position="179"/>
        <end position="542"/>
    </location>
</feature>
<reference evidence="2 3" key="1">
    <citation type="submission" date="2014-03" db="EMBL/GenBank/DDBJ databases">
        <title>Genomics of Bifidobacteria.</title>
        <authorList>
            <person name="Ventura M."/>
            <person name="Milani C."/>
            <person name="Lugli G.A."/>
        </authorList>
    </citation>
    <scope>NUCLEOTIDE SEQUENCE [LARGE SCALE GENOMIC DNA]</scope>
    <source>
        <strain evidence="2 3">DSM 23973</strain>
    </source>
</reference>
<gene>
    <name evidence="2" type="ORF">BCAL_1226</name>
</gene>
<dbReference type="InterPro" id="IPR032710">
    <property type="entry name" value="NTF2-like_dom_sf"/>
</dbReference>
<dbReference type="PANTHER" id="PTHR46310:SF7">
    <property type="entry name" value="AMIDASE 1"/>
    <property type="match status" value="1"/>
</dbReference>
<organism evidence="2 3">
    <name type="scientific">Bifidobacterium callitrichos DSM 23973</name>
    <dbReference type="NCBI Taxonomy" id="1437609"/>
    <lineage>
        <taxon>Bacteria</taxon>
        <taxon>Bacillati</taxon>
        <taxon>Actinomycetota</taxon>
        <taxon>Actinomycetes</taxon>
        <taxon>Bifidobacteriales</taxon>
        <taxon>Bifidobacteriaceae</taxon>
        <taxon>Bifidobacterium</taxon>
    </lineage>
</organism>
<dbReference type="EC" id="3.5.1.4" evidence="2"/>
<name>A0A087A8W0_9BIFI</name>
<dbReference type="PROSITE" id="PS00571">
    <property type="entry name" value="AMIDASES"/>
    <property type="match status" value="1"/>
</dbReference>